<dbReference type="Pfam" id="PF00486">
    <property type="entry name" value="Trans_reg_C"/>
    <property type="match status" value="1"/>
</dbReference>
<dbReference type="PROSITE" id="PS50110">
    <property type="entry name" value="RESPONSE_REGULATORY"/>
    <property type="match status" value="1"/>
</dbReference>
<dbReference type="InterPro" id="IPR011006">
    <property type="entry name" value="CheY-like_superfamily"/>
</dbReference>
<dbReference type="SMART" id="SM00862">
    <property type="entry name" value="Trans_reg_C"/>
    <property type="match status" value="1"/>
</dbReference>
<dbReference type="GO" id="GO:0000976">
    <property type="term" value="F:transcription cis-regulatory region binding"/>
    <property type="evidence" value="ECO:0007669"/>
    <property type="project" value="TreeGrafter"/>
</dbReference>
<dbReference type="SMART" id="SM00448">
    <property type="entry name" value="REC"/>
    <property type="match status" value="1"/>
</dbReference>
<protein>
    <submittedName>
        <fullName evidence="10">Two-component system, OmpR family, response regulator VicR</fullName>
    </submittedName>
</protein>
<dbReference type="SUPFAM" id="SSF46894">
    <property type="entry name" value="C-terminal effector domain of the bipartite response regulators"/>
    <property type="match status" value="1"/>
</dbReference>
<dbReference type="InterPro" id="IPR001789">
    <property type="entry name" value="Sig_transdc_resp-reg_receiver"/>
</dbReference>
<dbReference type="OrthoDB" id="116118at2"/>
<dbReference type="Gene3D" id="3.40.50.2300">
    <property type="match status" value="1"/>
</dbReference>
<sequence>MRARILIVEDEERGVALLRRFLEPLGYEVRATQDPSKVKSMVVDGDVDLVLLDLMLAGSDGLDVLRALRDFSSVPVIVVTARDALTDKVETLGLGADDYVVKPYASDELLARIKAVLRRGSHEVTKMQPIAVGPIVIELDTPRVLVEGVEVDLSKNEYQVLTVLAQNRGRVVVADTLLDKVWGSEYRGYVSTLHVTVSRLRKKLGHCGKEYIVTKSGIGYMMKSDV</sequence>
<dbReference type="PANTHER" id="PTHR48111:SF1">
    <property type="entry name" value="TWO-COMPONENT RESPONSE REGULATOR ORR33"/>
    <property type="match status" value="1"/>
</dbReference>
<dbReference type="SUPFAM" id="SSF52172">
    <property type="entry name" value="CheY-like"/>
    <property type="match status" value="1"/>
</dbReference>
<feature type="modified residue" description="4-aspartylphosphate" evidence="6">
    <location>
        <position position="53"/>
    </location>
</feature>
<dbReference type="PROSITE" id="PS51755">
    <property type="entry name" value="OMPR_PHOB"/>
    <property type="match status" value="1"/>
</dbReference>
<evidence type="ECO:0000259" key="9">
    <source>
        <dbReference type="PROSITE" id="PS51755"/>
    </source>
</evidence>
<name>A0A1M4V362_9ACTN</name>
<evidence type="ECO:0000256" key="6">
    <source>
        <dbReference type="PROSITE-ProRule" id="PRU00169"/>
    </source>
</evidence>
<dbReference type="Pfam" id="PF00072">
    <property type="entry name" value="Response_reg"/>
    <property type="match status" value="1"/>
</dbReference>
<dbReference type="AlphaFoldDB" id="A0A1M4V362"/>
<dbReference type="InterPro" id="IPR001867">
    <property type="entry name" value="OmpR/PhoB-type_DNA-bd"/>
</dbReference>
<feature type="domain" description="OmpR/PhoB-type" evidence="9">
    <location>
        <begin position="127"/>
        <end position="224"/>
    </location>
</feature>
<dbReference type="InterPro" id="IPR016032">
    <property type="entry name" value="Sig_transdc_resp-reg_C-effctor"/>
</dbReference>
<dbReference type="GO" id="GO:0006355">
    <property type="term" value="P:regulation of DNA-templated transcription"/>
    <property type="evidence" value="ECO:0007669"/>
    <property type="project" value="InterPro"/>
</dbReference>
<evidence type="ECO:0000256" key="3">
    <source>
        <dbReference type="ARBA" id="ARBA00023015"/>
    </source>
</evidence>
<keyword evidence="2" id="KW-0902">Two-component regulatory system</keyword>
<feature type="DNA-binding region" description="OmpR/PhoB-type" evidence="7">
    <location>
        <begin position="127"/>
        <end position="224"/>
    </location>
</feature>
<evidence type="ECO:0000313" key="10">
    <source>
        <dbReference type="EMBL" id="SHE63327.1"/>
    </source>
</evidence>
<dbReference type="PANTHER" id="PTHR48111">
    <property type="entry name" value="REGULATOR OF RPOS"/>
    <property type="match status" value="1"/>
</dbReference>
<evidence type="ECO:0000256" key="5">
    <source>
        <dbReference type="ARBA" id="ARBA00023163"/>
    </source>
</evidence>
<dbReference type="Proteomes" id="UP000184295">
    <property type="component" value="Unassembled WGS sequence"/>
</dbReference>
<dbReference type="CDD" id="cd00383">
    <property type="entry name" value="trans_reg_C"/>
    <property type="match status" value="1"/>
</dbReference>
<keyword evidence="4 7" id="KW-0238">DNA-binding</keyword>
<dbReference type="GO" id="GO:0032993">
    <property type="term" value="C:protein-DNA complex"/>
    <property type="evidence" value="ECO:0007669"/>
    <property type="project" value="TreeGrafter"/>
</dbReference>
<evidence type="ECO:0000259" key="8">
    <source>
        <dbReference type="PROSITE" id="PS50110"/>
    </source>
</evidence>
<feature type="domain" description="Response regulatory" evidence="8">
    <location>
        <begin position="4"/>
        <end position="117"/>
    </location>
</feature>
<keyword evidence="5" id="KW-0804">Transcription</keyword>
<evidence type="ECO:0000256" key="4">
    <source>
        <dbReference type="ARBA" id="ARBA00023125"/>
    </source>
</evidence>
<reference evidence="11" key="1">
    <citation type="submission" date="2016-11" db="EMBL/GenBank/DDBJ databases">
        <authorList>
            <person name="Varghese N."/>
            <person name="Submissions S."/>
        </authorList>
    </citation>
    <scope>NUCLEOTIDE SEQUENCE [LARGE SCALE GENOMIC DNA]</scope>
    <source>
        <strain evidence="11">DSM 19514</strain>
    </source>
</reference>
<proteinExistence type="predicted"/>
<keyword evidence="1 6" id="KW-0597">Phosphoprotein</keyword>
<dbReference type="STRING" id="1121881.SAMN02745225_01181"/>
<keyword evidence="3" id="KW-0805">Transcription regulation</keyword>
<dbReference type="EMBL" id="FQUL01000013">
    <property type="protein sequence ID" value="SHE63327.1"/>
    <property type="molecule type" value="Genomic_DNA"/>
</dbReference>
<dbReference type="RefSeq" id="WP_072789910.1">
    <property type="nucleotide sequence ID" value="NZ_FQUL01000013.1"/>
</dbReference>
<dbReference type="InterPro" id="IPR036388">
    <property type="entry name" value="WH-like_DNA-bd_sf"/>
</dbReference>
<evidence type="ECO:0000256" key="2">
    <source>
        <dbReference type="ARBA" id="ARBA00023012"/>
    </source>
</evidence>
<evidence type="ECO:0000256" key="7">
    <source>
        <dbReference type="PROSITE-ProRule" id="PRU01091"/>
    </source>
</evidence>
<evidence type="ECO:0000256" key="1">
    <source>
        <dbReference type="ARBA" id="ARBA00022553"/>
    </source>
</evidence>
<organism evidence="10 11">
    <name type="scientific">Ferrithrix thermotolerans DSM 19514</name>
    <dbReference type="NCBI Taxonomy" id="1121881"/>
    <lineage>
        <taxon>Bacteria</taxon>
        <taxon>Bacillati</taxon>
        <taxon>Actinomycetota</taxon>
        <taxon>Acidimicrobiia</taxon>
        <taxon>Acidimicrobiales</taxon>
        <taxon>Acidimicrobiaceae</taxon>
        <taxon>Ferrithrix</taxon>
    </lineage>
</organism>
<dbReference type="Gene3D" id="6.10.250.690">
    <property type="match status" value="1"/>
</dbReference>
<keyword evidence="11" id="KW-1185">Reference proteome</keyword>
<dbReference type="Gene3D" id="1.10.10.10">
    <property type="entry name" value="Winged helix-like DNA-binding domain superfamily/Winged helix DNA-binding domain"/>
    <property type="match status" value="1"/>
</dbReference>
<dbReference type="GO" id="GO:0005829">
    <property type="term" value="C:cytosol"/>
    <property type="evidence" value="ECO:0007669"/>
    <property type="project" value="TreeGrafter"/>
</dbReference>
<dbReference type="InterPro" id="IPR039420">
    <property type="entry name" value="WalR-like"/>
</dbReference>
<accession>A0A1M4V362</accession>
<evidence type="ECO:0000313" key="11">
    <source>
        <dbReference type="Proteomes" id="UP000184295"/>
    </source>
</evidence>
<dbReference type="GO" id="GO:0000156">
    <property type="term" value="F:phosphorelay response regulator activity"/>
    <property type="evidence" value="ECO:0007669"/>
    <property type="project" value="TreeGrafter"/>
</dbReference>
<gene>
    <name evidence="10" type="ORF">SAMN02745225_01181</name>
</gene>